<dbReference type="PANTHER" id="PTHR43827">
    <property type="entry name" value="2,5-DIKETO-D-GLUCONIC ACID REDUCTASE"/>
    <property type="match status" value="1"/>
</dbReference>
<dbReference type="Gene3D" id="3.20.20.100">
    <property type="entry name" value="NADP-dependent oxidoreductase domain"/>
    <property type="match status" value="1"/>
</dbReference>
<evidence type="ECO:0000256" key="1">
    <source>
        <dbReference type="ARBA" id="ARBA00007905"/>
    </source>
</evidence>
<dbReference type="InterPro" id="IPR023210">
    <property type="entry name" value="NADP_OxRdtase_dom"/>
</dbReference>
<dbReference type="EMBL" id="JATAAI010000027">
    <property type="protein sequence ID" value="KAK1737042.1"/>
    <property type="molecule type" value="Genomic_DNA"/>
</dbReference>
<reference evidence="5" key="1">
    <citation type="submission" date="2023-06" db="EMBL/GenBank/DDBJ databases">
        <title>Survivors Of The Sea: Transcriptome response of Skeletonema marinoi to long-term dormancy.</title>
        <authorList>
            <person name="Pinder M.I.M."/>
            <person name="Kourtchenko O."/>
            <person name="Robertson E.K."/>
            <person name="Larsson T."/>
            <person name="Maumus F."/>
            <person name="Osuna-Cruz C.M."/>
            <person name="Vancaester E."/>
            <person name="Stenow R."/>
            <person name="Vandepoele K."/>
            <person name="Ploug H."/>
            <person name="Bruchert V."/>
            <person name="Godhe A."/>
            <person name="Topel M."/>
        </authorList>
    </citation>
    <scope>NUCLEOTIDE SEQUENCE</scope>
    <source>
        <strain evidence="5">R05AC</strain>
    </source>
</reference>
<dbReference type="Pfam" id="PF00248">
    <property type="entry name" value="Aldo_ket_red"/>
    <property type="match status" value="1"/>
</dbReference>
<comment type="caution">
    <text evidence="5">The sequence shown here is derived from an EMBL/GenBank/DDBJ whole genome shotgun (WGS) entry which is preliminary data.</text>
</comment>
<dbReference type="SUPFAM" id="SSF51430">
    <property type="entry name" value="NAD(P)-linked oxidoreductase"/>
    <property type="match status" value="1"/>
</dbReference>
<keyword evidence="2" id="KW-0521">NADP</keyword>
<feature type="domain" description="NADP-dependent oxidoreductase" evidence="4">
    <location>
        <begin position="53"/>
        <end position="350"/>
    </location>
</feature>
<dbReference type="InterPro" id="IPR018170">
    <property type="entry name" value="Aldo/ket_reductase_CS"/>
</dbReference>
<dbReference type="PANTHER" id="PTHR43827:SF3">
    <property type="entry name" value="NADP-DEPENDENT OXIDOREDUCTASE DOMAIN-CONTAINING PROTEIN"/>
    <property type="match status" value="1"/>
</dbReference>
<dbReference type="PRINTS" id="PR00069">
    <property type="entry name" value="ALDKETRDTASE"/>
</dbReference>
<sequence>MGKMGFQGVVSRAIDARGLLDCAALTPLHHPSSELIFNNNANDDNCVLMPWVGFGTYRLGKRQSRTATLEALKSGYRQIDTAFIYGGQTTELEVGKTLQDALQMGVIQSREDVFITTKQWREYHGYDASMKCLELSLERLGVDYVDMWMMHWPGPCFESRDKRQTVSSENAAAEDDPWLHAKEGMGVNEIATLRADTWRAMEDAYRRGKTRSIAVSNFTIKHLETLKETATLWPPAVNQIESHPYYPQNDLIDYCQKEGIVVQAYAALGGQDGTKAKWKALGGKLFESAPVLEASERLHKTPAQILLRWSLQRNCAIVPKTCDPDRMKENSDIFDFELSEEEMKAIANLSEGVGDGEGRLCWRTEKLRMLDIIP</sequence>
<dbReference type="GO" id="GO:0016616">
    <property type="term" value="F:oxidoreductase activity, acting on the CH-OH group of donors, NAD or NADP as acceptor"/>
    <property type="evidence" value="ECO:0007669"/>
    <property type="project" value="UniProtKB-ARBA"/>
</dbReference>
<accession>A0AAD8Y0B9</accession>
<dbReference type="AlphaFoldDB" id="A0AAD8Y0B9"/>
<protein>
    <submittedName>
        <fullName evidence="5">Aldo-keto reductase family protein</fullName>
        <ecNumber evidence="5">1.1.1.-</ecNumber>
    </submittedName>
</protein>
<dbReference type="InterPro" id="IPR020471">
    <property type="entry name" value="AKR"/>
</dbReference>
<name>A0AAD8Y0B9_9STRA</name>
<evidence type="ECO:0000313" key="6">
    <source>
        <dbReference type="Proteomes" id="UP001224775"/>
    </source>
</evidence>
<keyword evidence="6" id="KW-1185">Reference proteome</keyword>
<evidence type="ECO:0000256" key="3">
    <source>
        <dbReference type="ARBA" id="ARBA00023002"/>
    </source>
</evidence>
<dbReference type="PROSITE" id="PS00063">
    <property type="entry name" value="ALDOKETO_REDUCTASE_3"/>
    <property type="match status" value="1"/>
</dbReference>
<evidence type="ECO:0000313" key="5">
    <source>
        <dbReference type="EMBL" id="KAK1737042.1"/>
    </source>
</evidence>
<comment type="similarity">
    <text evidence="1">Belongs to the aldo/keto reductase family.</text>
</comment>
<gene>
    <name evidence="5" type="ORF">QTG54_012487</name>
</gene>
<proteinExistence type="inferred from homology"/>
<evidence type="ECO:0000256" key="2">
    <source>
        <dbReference type="ARBA" id="ARBA00022857"/>
    </source>
</evidence>
<dbReference type="EC" id="1.1.1.-" evidence="5"/>
<dbReference type="InterPro" id="IPR036812">
    <property type="entry name" value="NAD(P)_OxRdtase_dom_sf"/>
</dbReference>
<keyword evidence="3 5" id="KW-0560">Oxidoreductase</keyword>
<evidence type="ECO:0000259" key="4">
    <source>
        <dbReference type="Pfam" id="PF00248"/>
    </source>
</evidence>
<dbReference type="Proteomes" id="UP001224775">
    <property type="component" value="Unassembled WGS sequence"/>
</dbReference>
<organism evidence="5 6">
    <name type="scientific">Skeletonema marinoi</name>
    <dbReference type="NCBI Taxonomy" id="267567"/>
    <lineage>
        <taxon>Eukaryota</taxon>
        <taxon>Sar</taxon>
        <taxon>Stramenopiles</taxon>
        <taxon>Ochrophyta</taxon>
        <taxon>Bacillariophyta</taxon>
        <taxon>Coscinodiscophyceae</taxon>
        <taxon>Thalassiosirophycidae</taxon>
        <taxon>Thalassiosirales</taxon>
        <taxon>Skeletonemataceae</taxon>
        <taxon>Skeletonema</taxon>
        <taxon>Skeletonema marinoi-dohrnii complex</taxon>
    </lineage>
</organism>
<dbReference type="CDD" id="cd19136">
    <property type="entry name" value="AKR_DrGR-like"/>
    <property type="match status" value="1"/>
</dbReference>